<dbReference type="HOGENOM" id="CLU_1601285_0_0_0"/>
<dbReference type="EMBL" id="CP002351">
    <property type="protein sequence ID" value="AEH51902.1"/>
    <property type="molecule type" value="Genomic_DNA"/>
</dbReference>
<evidence type="ECO:0000313" key="3">
    <source>
        <dbReference type="Proteomes" id="UP000006804"/>
    </source>
</evidence>
<keyword evidence="1" id="KW-0812">Transmembrane</keyword>
<evidence type="ECO:0000256" key="1">
    <source>
        <dbReference type="SAM" id="Phobius"/>
    </source>
</evidence>
<accession>F7YWC4</accession>
<reference evidence="2 3" key="1">
    <citation type="submission" date="2010-11" db="EMBL/GenBank/DDBJ databases">
        <title>The complete genome of Thermotoga thermarum DSM 5069.</title>
        <authorList>
            <consortium name="US DOE Joint Genome Institute (JGI-PGF)"/>
            <person name="Lucas S."/>
            <person name="Copeland A."/>
            <person name="Lapidus A."/>
            <person name="Bruce D."/>
            <person name="Goodwin L."/>
            <person name="Pitluck S."/>
            <person name="Kyrpides N."/>
            <person name="Mavromatis K."/>
            <person name="Ivanova N."/>
            <person name="Zeytun A."/>
            <person name="Brettin T."/>
            <person name="Detter J.C."/>
            <person name="Tapia R."/>
            <person name="Han C."/>
            <person name="Land M."/>
            <person name="Hauser L."/>
            <person name="Markowitz V."/>
            <person name="Cheng J.-F."/>
            <person name="Hugenholtz P."/>
            <person name="Woyke T."/>
            <person name="Wu D."/>
            <person name="Spring S."/>
            <person name="Schroeder M."/>
            <person name="Brambilla E."/>
            <person name="Klenk H.-P."/>
            <person name="Eisen J.A."/>
        </authorList>
    </citation>
    <scope>NUCLEOTIDE SEQUENCE [LARGE SCALE GENOMIC DNA]</scope>
    <source>
        <strain evidence="2 3">DSM 5069</strain>
    </source>
</reference>
<evidence type="ECO:0000313" key="2">
    <source>
        <dbReference type="EMBL" id="AEH51902.1"/>
    </source>
</evidence>
<feature type="transmembrane region" description="Helical" evidence="1">
    <location>
        <begin position="24"/>
        <end position="43"/>
    </location>
</feature>
<keyword evidence="1" id="KW-0472">Membrane</keyword>
<dbReference type="PATRIC" id="fig|688269.3.peg.1920"/>
<dbReference type="KEGG" id="tta:Theth_1861"/>
<feature type="transmembrane region" description="Helical" evidence="1">
    <location>
        <begin position="73"/>
        <end position="93"/>
    </location>
</feature>
<gene>
    <name evidence="2" type="ORF">Theth_1861</name>
</gene>
<organism evidence="2 3">
    <name type="scientific">Pseudothermotoga thermarum DSM 5069</name>
    <dbReference type="NCBI Taxonomy" id="688269"/>
    <lineage>
        <taxon>Bacteria</taxon>
        <taxon>Thermotogati</taxon>
        <taxon>Thermotogota</taxon>
        <taxon>Thermotogae</taxon>
        <taxon>Thermotogales</taxon>
        <taxon>Thermotogaceae</taxon>
        <taxon>Pseudothermotoga</taxon>
    </lineage>
</organism>
<dbReference type="STRING" id="688269.Theth_1861"/>
<feature type="transmembrane region" description="Helical" evidence="1">
    <location>
        <begin position="50"/>
        <end position="67"/>
    </location>
</feature>
<name>F7YWC4_9THEM</name>
<feature type="transmembrane region" description="Helical" evidence="1">
    <location>
        <begin position="126"/>
        <end position="143"/>
    </location>
</feature>
<dbReference type="AlphaFoldDB" id="F7YWC4"/>
<protein>
    <submittedName>
        <fullName evidence="2">Uncharacterized protein</fullName>
    </submittedName>
</protein>
<proteinExistence type="predicted"/>
<feature type="transmembrane region" description="Helical" evidence="1">
    <location>
        <begin position="100"/>
        <end position="120"/>
    </location>
</feature>
<dbReference type="Proteomes" id="UP000006804">
    <property type="component" value="Chromosome"/>
</dbReference>
<sequence>MIFMAKVLLAIIGTGLLYLVERNLFNTLLFFVILTLSSVYFVVFSKNRKIDTLHTLTIILTFAAAVLPKLKGAGSYSVAPFYLAVLTLVPYDLTYYKKIWYIFWFSFWLLVSYGLYRITWFKLGRYSILVFLVIAPIALRDLFERRKGCGRKVCPISDERTLDDESKS</sequence>
<keyword evidence="3" id="KW-1185">Reference proteome</keyword>
<keyword evidence="1" id="KW-1133">Transmembrane helix</keyword>